<keyword evidence="2" id="KW-1185">Reference proteome</keyword>
<sequence>MSRALNIDADTATVIAMAAKHAAAISAIEPLHPRGTRVVLMNIDGANVLAKAFGKRVLTGPVTRTRLRP</sequence>
<comment type="caution">
    <text evidence="1">The sequence shown here is derived from an EMBL/GenBank/DDBJ whole genome shotgun (WGS) entry which is preliminary data.</text>
</comment>
<evidence type="ECO:0000313" key="1">
    <source>
        <dbReference type="EMBL" id="TGX56169.1"/>
    </source>
</evidence>
<gene>
    <name evidence="1" type="ORF">E5A73_03475</name>
</gene>
<name>A0A4S1XHN0_9SPHN</name>
<proteinExistence type="predicted"/>
<dbReference type="RefSeq" id="WP_135962368.1">
    <property type="nucleotide sequence ID" value="NZ_SRXT01000001.1"/>
</dbReference>
<dbReference type="OrthoDB" id="7508443at2"/>
<evidence type="ECO:0000313" key="2">
    <source>
        <dbReference type="Proteomes" id="UP000306147"/>
    </source>
</evidence>
<protein>
    <submittedName>
        <fullName evidence="1">Uncharacterized protein</fullName>
    </submittedName>
</protein>
<reference evidence="1 2" key="1">
    <citation type="submission" date="2019-04" db="EMBL/GenBank/DDBJ databases">
        <title>Sphingomonas psychrotolerans sp. nov., isolated from soil in the Tianshan Mountains, Xinjiang, China.</title>
        <authorList>
            <person name="Luo Y."/>
            <person name="Sheng H."/>
        </authorList>
    </citation>
    <scope>NUCLEOTIDE SEQUENCE [LARGE SCALE GENOMIC DNA]</scope>
    <source>
        <strain evidence="1 2">ZFGT-11</strain>
    </source>
</reference>
<accession>A0A4S1XHN0</accession>
<dbReference type="AlphaFoldDB" id="A0A4S1XHN0"/>
<dbReference type="EMBL" id="SRXT01000001">
    <property type="protein sequence ID" value="TGX56169.1"/>
    <property type="molecule type" value="Genomic_DNA"/>
</dbReference>
<organism evidence="1 2">
    <name type="scientific">Sphingomonas gei</name>
    <dbReference type="NCBI Taxonomy" id="1395960"/>
    <lineage>
        <taxon>Bacteria</taxon>
        <taxon>Pseudomonadati</taxon>
        <taxon>Pseudomonadota</taxon>
        <taxon>Alphaproteobacteria</taxon>
        <taxon>Sphingomonadales</taxon>
        <taxon>Sphingomonadaceae</taxon>
        <taxon>Sphingomonas</taxon>
    </lineage>
</organism>
<dbReference type="Proteomes" id="UP000306147">
    <property type="component" value="Unassembled WGS sequence"/>
</dbReference>